<dbReference type="OrthoDB" id="5860001at2759"/>
<dbReference type="InterPro" id="IPR019748">
    <property type="entry name" value="FERM_central"/>
</dbReference>
<accession>A0A0C2CZN1</accession>
<sequence>MSQRSSRSSAGLRASIASDNSGPFLFSFVLRKRASTIGTRIPIPRRALSRSSGDSLRVPDREIIAIASIKSPLHLATTTEMNPDFQCVRQLILNLLNIYTGRNANVASTMRECSELFGQVLNSPQHPSIKSWCSEILNIVGAQITTPTGPGVSAFGEAEAQEDHSTVECHEQLNDEYLDLQDQVISASLPCPKEEAAYLASIQLCVEEQWPSNKRVQTIRRHLLKGQFGRIRDLAQKIMVTPWEVDANLYCTPSRIPSDTQSAMSSSILHRTSIDNIIPAKRFSQVLFWKISAQNGTSSYRKYTTSFPYASVTEMQAQCLPLDLRGDRRTIKLVQERKRKLFHSKVYDDEVAMKKLYIQARNPLVGFVEVSFIVLMLANATDLDVRGWTMLWVS</sequence>
<keyword evidence="2" id="KW-1185">Reference proteome</keyword>
<gene>
    <name evidence="1" type="ORF">ANCDUO_07202</name>
</gene>
<name>A0A0C2CZN1_9BILA</name>
<evidence type="ECO:0000313" key="2">
    <source>
        <dbReference type="Proteomes" id="UP000054047"/>
    </source>
</evidence>
<proteinExistence type="predicted"/>
<organism evidence="1 2">
    <name type="scientific">Ancylostoma duodenale</name>
    <dbReference type="NCBI Taxonomy" id="51022"/>
    <lineage>
        <taxon>Eukaryota</taxon>
        <taxon>Metazoa</taxon>
        <taxon>Ecdysozoa</taxon>
        <taxon>Nematoda</taxon>
        <taxon>Chromadorea</taxon>
        <taxon>Rhabditida</taxon>
        <taxon>Rhabditina</taxon>
        <taxon>Rhabditomorpha</taxon>
        <taxon>Strongyloidea</taxon>
        <taxon>Ancylostomatidae</taxon>
        <taxon>Ancylostomatinae</taxon>
        <taxon>Ancylostoma</taxon>
    </lineage>
</organism>
<protein>
    <submittedName>
        <fullName evidence="1">Uncharacterized protein</fullName>
    </submittedName>
</protein>
<evidence type="ECO:0000313" key="1">
    <source>
        <dbReference type="EMBL" id="KIH62513.1"/>
    </source>
</evidence>
<dbReference type="CDD" id="cd14473">
    <property type="entry name" value="FERM_B-lobe"/>
    <property type="match status" value="1"/>
</dbReference>
<dbReference type="EMBL" id="KN729261">
    <property type="protein sequence ID" value="KIH62513.1"/>
    <property type="molecule type" value="Genomic_DNA"/>
</dbReference>
<dbReference type="AlphaFoldDB" id="A0A0C2CZN1"/>
<reference evidence="1 2" key="1">
    <citation type="submission" date="2013-12" db="EMBL/GenBank/DDBJ databases">
        <title>Draft genome of the parsitic nematode Ancylostoma duodenale.</title>
        <authorList>
            <person name="Mitreva M."/>
        </authorList>
    </citation>
    <scope>NUCLEOTIDE SEQUENCE [LARGE SCALE GENOMIC DNA]</scope>
    <source>
        <strain evidence="1 2">Zhejiang</strain>
    </source>
</reference>
<dbReference type="Proteomes" id="UP000054047">
    <property type="component" value="Unassembled WGS sequence"/>
</dbReference>